<gene>
    <name evidence="2" type="primary">rpfG_2</name>
    <name evidence="2" type="ORF">ERS852523_02257</name>
</gene>
<evidence type="ECO:0000313" key="2">
    <source>
        <dbReference type="EMBL" id="CUP62892.1"/>
    </source>
</evidence>
<evidence type="ECO:0000313" key="3">
    <source>
        <dbReference type="Proteomes" id="UP000095712"/>
    </source>
</evidence>
<dbReference type="Gene3D" id="1.10.3210.10">
    <property type="entry name" value="Hypothetical protein af1432"/>
    <property type="match status" value="2"/>
</dbReference>
<reference evidence="2 3" key="1">
    <citation type="submission" date="2015-09" db="EMBL/GenBank/DDBJ databases">
        <authorList>
            <consortium name="Pathogen Informatics"/>
        </authorList>
    </citation>
    <scope>NUCLEOTIDE SEQUENCE [LARGE SCALE GENOMIC DNA]</scope>
    <source>
        <strain evidence="2 3">2789STDY5834911</strain>
    </source>
</reference>
<dbReference type="EC" id="3.1.4.52" evidence="2"/>
<dbReference type="PANTHER" id="PTHR43155">
    <property type="entry name" value="CYCLIC DI-GMP PHOSPHODIESTERASE PA4108-RELATED"/>
    <property type="match status" value="1"/>
</dbReference>
<sequence length="417" mass="46994">MKLDVLGLLGACSYALDCVEAELVHVTYKHAKRVAYMSVCMAEQMGIQGKSLQDLTAVALLHDNALTQYIQEELHNDIASAIGSAIPLELGIHCAEGEKNMKDIPSHTDIKNVILYHHENADGSGPFGKKWTEVPVFARIIHLCDLLDQVCCSDSFDSDTWQKVEAFLQEITGSIADEECIEAFRHAFSEQHFLSLGEKDVETRLWNRVPRTKQDLSFEQIKALAKFFARIVDYKSPFTSTHSIGVAADAEKLSRFMGFDEETMQKMYLAGALHDIGKVAIGNKILEKPGRLTDDEFAVMKHHAAYTYYILSEIDDFEEIRDWAAFHHERLDGTGYPFGKTAAELNTQERIMACVDIYQALTESRPYKQGMPHEKAYGILNDMVEKGWLDGEIASQVDACFDQKMTDIIHEEKQLGE</sequence>
<dbReference type="CDD" id="cd00077">
    <property type="entry name" value="HDc"/>
    <property type="match status" value="2"/>
</dbReference>
<dbReference type="RefSeq" id="WP_055151710.1">
    <property type="nucleotide sequence ID" value="NZ_CZAW01000022.1"/>
</dbReference>
<name>A0A174PPE4_9FIRM</name>
<accession>A0A174PPE4</accession>
<dbReference type="Pfam" id="PF13487">
    <property type="entry name" value="HD_5"/>
    <property type="match status" value="2"/>
</dbReference>
<evidence type="ECO:0000259" key="1">
    <source>
        <dbReference type="PROSITE" id="PS51832"/>
    </source>
</evidence>
<keyword evidence="2" id="KW-0378">Hydrolase</keyword>
<dbReference type="EMBL" id="CZAW01000022">
    <property type="protein sequence ID" value="CUP62892.1"/>
    <property type="molecule type" value="Genomic_DNA"/>
</dbReference>
<dbReference type="InterPro" id="IPR037522">
    <property type="entry name" value="HD_GYP_dom"/>
</dbReference>
<dbReference type="InterPro" id="IPR003607">
    <property type="entry name" value="HD/PDEase_dom"/>
</dbReference>
<dbReference type="PANTHER" id="PTHR43155:SF1">
    <property type="entry name" value="3'3'-CGAMP-SPECIFIC PHOSPHODIESTERASE 1"/>
    <property type="match status" value="1"/>
</dbReference>
<protein>
    <submittedName>
        <fullName evidence="2">Cyclic di-GMP phosphodiesterase response regulator RpfG</fullName>
        <ecNumber evidence="2">3.1.4.52</ecNumber>
    </submittedName>
</protein>
<feature type="domain" description="HD-GYP" evidence="1">
    <location>
        <begin position="217"/>
        <end position="413"/>
    </location>
</feature>
<dbReference type="PROSITE" id="PS51832">
    <property type="entry name" value="HD_GYP"/>
    <property type="match status" value="1"/>
</dbReference>
<proteinExistence type="predicted"/>
<organism evidence="2 3">
    <name type="scientific">Blautia wexlerae</name>
    <dbReference type="NCBI Taxonomy" id="418240"/>
    <lineage>
        <taxon>Bacteria</taxon>
        <taxon>Bacillati</taxon>
        <taxon>Bacillota</taxon>
        <taxon>Clostridia</taxon>
        <taxon>Lachnospirales</taxon>
        <taxon>Lachnospiraceae</taxon>
        <taxon>Blautia</taxon>
    </lineage>
</organism>
<dbReference type="GO" id="GO:0071111">
    <property type="term" value="F:cyclic-guanylate-specific phosphodiesterase activity"/>
    <property type="evidence" value="ECO:0007669"/>
    <property type="project" value="UniProtKB-EC"/>
</dbReference>
<dbReference type="SUPFAM" id="SSF109604">
    <property type="entry name" value="HD-domain/PDEase-like"/>
    <property type="match status" value="2"/>
</dbReference>
<dbReference type="AlphaFoldDB" id="A0A174PPE4"/>
<dbReference type="OrthoDB" id="9804747at2"/>
<dbReference type="Proteomes" id="UP000095712">
    <property type="component" value="Unassembled WGS sequence"/>
</dbReference>
<dbReference type="SMART" id="SM00471">
    <property type="entry name" value="HDc"/>
    <property type="match status" value="2"/>
</dbReference>